<dbReference type="PRINTS" id="PR00463">
    <property type="entry name" value="EP450I"/>
</dbReference>
<accession>A0AA88UVZ3</accession>
<keyword evidence="4 13" id="KW-0812">Transmembrane</keyword>
<reference evidence="14" key="1">
    <citation type="submission" date="2022-12" db="EMBL/GenBank/DDBJ databases">
        <title>Draft genome assemblies for two species of Escallonia (Escalloniales).</title>
        <authorList>
            <person name="Chanderbali A."/>
            <person name="Dervinis C."/>
            <person name="Anghel I."/>
            <person name="Soltis D."/>
            <person name="Soltis P."/>
            <person name="Zapata F."/>
        </authorList>
    </citation>
    <scope>NUCLEOTIDE SEQUENCE</scope>
    <source>
        <strain evidence="14">UCBG92.1500</strain>
        <tissue evidence="14">Leaf</tissue>
    </source>
</reference>
<dbReference type="PANTHER" id="PTHR24282:SF255">
    <property type="entry name" value="CYTOCHROME P450 72A11-RELATED"/>
    <property type="match status" value="1"/>
</dbReference>
<dbReference type="InterPro" id="IPR001128">
    <property type="entry name" value="Cyt_P450"/>
</dbReference>
<dbReference type="GO" id="GO:0005506">
    <property type="term" value="F:iron ion binding"/>
    <property type="evidence" value="ECO:0007669"/>
    <property type="project" value="InterPro"/>
</dbReference>
<proteinExistence type="inferred from homology"/>
<keyword evidence="10 13" id="KW-0472">Membrane</keyword>
<dbReference type="EMBL" id="JAVXUO010000436">
    <property type="protein sequence ID" value="KAK2992117.1"/>
    <property type="molecule type" value="Genomic_DNA"/>
</dbReference>
<dbReference type="InterPro" id="IPR050665">
    <property type="entry name" value="Cytochrome_P450_Monooxygen"/>
</dbReference>
<keyword evidence="5 11" id="KW-0479">Metal-binding</keyword>
<dbReference type="GO" id="GO:0016705">
    <property type="term" value="F:oxidoreductase activity, acting on paired donors, with incorporation or reduction of molecular oxygen"/>
    <property type="evidence" value="ECO:0007669"/>
    <property type="project" value="InterPro"/>
</dbReference>
<evidence type="ECO:0000313" key="14">
    <source>
        <dbReference type="EMBL" id="KAK2992117.1"/>
    </source>
</evidence>
<comment type="cofactor">
    <cofactor evidence="11">
        <name>heme</name>
        <dbReference type="ChEBI" id="CHEBI:30413"/>
    </cofactor>
</comment>
<dbReference type="GO" id="GO:0016020">
    <property type="term" value="C:membrane"/>
    <property type="evidence" value="ECO:0007669"/>
    <property type="project" value="UniProtKB-SubCell"/>
</dbReference>
<sequence length="524" mass="60200">MFCVMEMDVMYASIAVSCLVLALTYWGYGFLNWVWLRPKKLEKCLREQGFSGNPYRLFLGDQKDSGVMIRDALSRPIGLADDVKQRVIPHVLKTMKNYGKNSFMWVGRIPRVHITEPELIRDVLTKYYRFHKNHHALDPITKYLLAGIGSLEGEPWAKRRRILNSAFHFEKLKLMLPAFYLSALDMVNRWEKVISTEGSATVDVHHDLETLTGDVISRTLFGSSYEENREIFELMKELVVLTIQVIQSVYIPGWRFLPTKRNKRMKKIDKDVRVLLTDIIDKKMKTANEGKNKSENFLEIILESNLNEIQENKSNSTVIGIDEIIGECKLFYFAGQDTTSTLLTWTMILLSRYPEWQALAREEVLQVFGDSKPDYDGINRLKTTTMILYEVLRLYPPVVELTKVAHEDTKLGELSLPAGVQVMLPIILLHHDPEIWGDDVNEFKPERFSQGVLKATKSQGSFLPFSLGPRMCIGQNFAMLEAKMALALILPRFSFELSPSYVHAPYTLITMQPQHGAHVILHKL</sequence>
<dbReference type="InterPro" id="IPR017972">
    <property type="entry name" value="Cyt_P450_CS"/>
</dbReference>
<dbReference type="CDD" id="cd20642">
    <property type="entry name" value="CYP72"/>
    <property type="match status" value="1"/>
</dbReference>
<dbReference type="FunFam" id="1.10.630.10:FF:000029">
    <property type="entry name" value="Cytochrome P450 734A1"/>
    <property type="match status" value="1"/>
</dbReference>
<dbReference type="GO" id="GO:0004497">
    <property type="term" value="F:monooxygenase activity"/>
    <property type="evidence" value="ECO:0007669"/>
    <property type="project" value="UniProtKB-KW"/>
</dbReference>
<dbReference type="Proteomes" id="UP001187471">
    <property type="component" value="Unassembled WGS sequence"/>
</dbReference>
<evidence type="ECO:0000256" key="6">
    <source>
        <dbReference type="ARBA" id="ARBA00022989"/>
    </source>
</evidence>
<evidence type="ECO:0000256" key="5">
    <source>
        <dbReference type="ARBA" id="ARBA00022723"/>
    </source>
</evidence>
<comment type="caution">
    <text evidence="14">The sequence shown here is derived from an EMBL/GenBank/DDBJ whole genome shotgun (WGS) entry which is preliminary data.</text>
</comment>
<evidence type="ECO:0008006" key="16">
    <source>
        <dbReference type="Google" id="ProtNLM"/>
    </source>
</evidence>
<keyword evidence="3 11" id="KW-0349">Heme</keyword>
<dbReference type="AlphaFoldDB" id="A0AA88UVZ3"/>
<name>A0AA88UVZ3_9ASTE</name>
<dbReference type="InterPro" id="IPR036396">
    <property type="entry name" value="Cyt_P450_sf"/>
</dbReference>
<evidence type="ECO:0000256" key="13">
    <source>
        <dbReference type="SAM" id="Phobius"/>
    </source>
</evidence>
<dbReference type="PROSITE" id="PS00086">
    <property type="entry name" value="CYTOCHROME_P450"/>
    <property type="match status" value="1"/>
</dbReference>
<comment type="similarity">
    <text evidence="2 12">Belongs to the cytochrome P450 family.</text>
</comment>
<keyword evidence="6 13" id="KW-1133">Transmembrane helix</keyword>
<feature type="transmembrane region" description="Helical" evidence="13">
    <location>
        <begin position="12"/>
        <end position="36"/>
    </location>
</feature>
<evidence type="ECO:0000313" key="15">
    <source>
        <dbReference type="Proteomes" id="UP001187471"/>
    </source>
</evidence>
<evidence type="ECO:0000256" key="9">
    <source>
        <dbReference type="ARBA" id="ARBA00023033"/>
    </source>
</evidence>
<dbReference type="PANTHER" id="PTHR24282">
    <property type="entry name" value="CYTOCHROME P450 FAMILY MEMBER"/>
    <property type="match status" value="1"/>
</dbReference>
<keyword evidence="9 12" id="KW-0503">Monooxygenase</keyword>
<dbReference type="InterPro" id="IPR002401">
    <property type="entry name" value="Cyt_P450_E_grp-I"/>
</dbReference>
<evidence type="ECO:0000256" key="1">
    <source>
        <dbReference type="ARBA" id="ARBA00004370"/>
    </source>
</evidence>
<evidence type="ECO:0000256" key="10">
    <source>
        <dbReference type="ARBA" id="ARBA00023136"/>
    </source>
</evidence>
<dbReference type="PRINTS" id="PR00385">
    <property type="entry name" value="P450"/>
</dbReference>
<evidence type="ECO:0000256" key="7">
    <source>
        <dbReference type="ARBA" id="ARBA00023002"/>
    </source>
</evidence>
<dbReference type="SUPFAM" id="SSF48264">
    <property type="entry name" value="Cytochrome P450"/>
    <property type="match status" value="1"/>
</dbReference>
<evidence type="ECO:0000256" key="8">
    <source>
        <dbReference type="ARBA" id="ARBA00023004"/>
    </source>
</evidence>
<keyword evidence="15" id="KW-1185">Reference proteome</keyword>
<organism evidence="14 15">
    <name type="scientific">Escallonia rubra</name>
    <dbReference type="NCBI Taxonomy" id="112253"/>
    <lineage>
        <taxon>Eukaryota</taxon>
        <taxon>Viridiplantae</taxon>
        <taxon>Streptophyta</taxon>
        <taxon>Embryophyta</taxon>
        <taxon>Tracheophyta</taxon>
        <taxon>Spermatophyta</taxon>
        <taxon>Magnoliopsida</taxon>
        <taxon>eudicotyledons</taxon>
        <taxon>Gunneridae</taxon>
        <taxon>Pentapetalae</taxon>
        <taxon>asterids</taxon>
        <taxon>campanulids</taxon>
        <taxon>Escalloniales</taxon>
        <taxon>Escalloniaceae</taxon>
        <taxon>Escallonia</taxon>
    </lineage>
</organism>
<dbReference type="Gene3D" id="1.10.630.10">
    <property type="entry name" value="Cytochrome P450"/>
    <property type="match status" value="1"/>
</dbReference>
<gene>
    <name evidence="14" type="ORF">RJ640_006419</name>
</gene>
<evidence type="ECO:0000256" key="12">
    <source>
        <dbReference type="RuleBase" id="RU000461"/>
    </source>
</evidence>
<dbReference type="GO" id="GO:0020037">
    <property type="term" value="F:heme binding"/>
    <property type="evidence" value="ECO:0007669"/>
    <property type="project" value="InterPro"/>
</dbReference>
<evidence type="ECO:0000256" key="4">
    <source>
        <dbReference type="ARBA" id="ARBA00022692"/>
    </source>
</evidence>
<keyword evidence="8 11" id="KW-0408">Iron</keyword>
<keyword evidence="7 12" id="KW-0560">Oxidoreductase</keyword>
<dbReference type="Pfam" id="PF00067">
    <property type="entry name" value="p450"/>
    <property type="match status" value="1"/>
</dbReference>
<evidence type="ECO:0000256" key="3">
    <source>
        <dbReference type="ARBA" id="ARBA00022617"/>
    </source>
</evidence>
<evidence type="ECO:0000256" key="2">
    <source>
        <dbReference type="ARBA" id="ARBA00010617"/>
    </source>
</evidence>
<protein>
    <recommendedName>
        <fullName evidence="16">Cytochrome P450</fullName>
    </recommendedName>
</protein>
<comment type="subcellular location">
    <subcellularLocation>
        <location evidence="1">Membrane</location>
    </subcellularLocation>
</comment>
<evidence type="ECO:0000256" key="11">
    <source>
        <dbReference type="PIRSR" id="PIRSR602401-1"/>
    </source>
</evidence>
<feature type="binding site" description="axial binding residue" evidence="11">
    <location>
        <position position="472"/>
    </location>
    <ligand>
        <name>heme</name>
        <dbReference type="ChEBI" id="CHEBI:30413"/>
    </ligand>
    <ligandPart>
        <name>Fe</name>
        <dbReference type="ChEBI" id="CHEBI:18248"/>
    </ligandPart>
</feature>